<reference evidence="2" key="1">
    <citation type="submission" date="2016-12" db="EMBL/GenBank/DDBJ databases">
        <authorList>
            <person name="Brunel B."/>
        </authorList>
    </citation>
    <scope>NUCLEOTIDE SEQUENCE [LARGE SCALE GENOMIC DNA]</scope>
</reference>
<accession>A0A2P9AND6</accession>
<protein>
    <submittedName>
        <fullName evidence="1">Uncharacterized protein</fullName>
    </submittedName>
</protein>
<proteinExistence type="predicted"/>
<keyword evidence="2" id="KW-1185">Reference proteome</keyword>
<gene>
    <name evidence="1" type="ORF">BQ8482_300038</name>
</gene>
<sequence length="169" mass="19704">MACETHWGFTTGNQIERRSISAKALGGSIIIQEVTLTAFPRTCRLMSEYATRSRRARLPVPRMYRQSDKRTCAQIGRDRSEPSLRSTLRRVRTPTWYGASLRQERLMNAAVQSLARPWKRTPNAQDDTRHDFHRERTNYSSEIASLPLTAKPRHHMYAAPRRPKNQFHR</sequence>
<organism evidence="1 2">
    <name type="scientific">Mesorhizobium delmotii</name>
    <dbReference type="NCBI Taxonomy" id="1631247"/>
    <lineage>
        <taxon>Bacteria</taxon>
        <taxon>Pseudomonadati</taxon>
        <taxon>Pseudomonadota</taxon>
        <taxon>Alphaproteobacteria</taxon>
        <taxon>Hyphomicrobiales</taxon>
        <taxon>Phyllobacteriaceae</taxon>
        <taxon>Mesorhizobium</taxon>
    </lineage>
</organism>
<dbReference type="AlphaFoldDB" id="A0A2P9AND6"/>
<evidence type="ECO:0000313" key="2">
    <source>
        <dbReference type="Proteomes" id="UP000245698"/>
    </source>
</evidence>
<dbReference type="EMBL" id="FUIG01000038">
    <property type="protein sequence ID" value="SJM32667.1"/>
    <property type="molecule type" value="Genomic_DNA"/>
</dbReference>
<evidence type="ECO:0000313" key="1">
    <source>
        <dbReference type="EMBL" id="SJM32667.1"/>
    </source>
</evidence>
<name>A0A2P9AND6_9HYPH</name>
<dbReference type="Proteomes" id="UP000245698">
    <property type="component" value="Unassembled WGS sequence"/>
</dbReference>